<comment type="subcellular location">
    <subcellularLocation>
        <location evidence="1">Nucleus</location>
    </subcellularLocation>
</comment>
<dbReference type="PANTHER" id="PTHR31001">
    <property type="entry name" value="UNCHARACTERIZED TRANSCRIPTIONAL REGULATORY PROTEIN"/>
    <property type="match status" value="1"/>
</dbReference>
<evidence type="ECO:0000256" key="1">
    <source>
        <dbReference type="ARBA" id="ARBA00004123"/>
    </source>
</evidence>
<dbReference type="PANTHER" id="PTHR31001:SF40">
    <property type="entry name" value="ZN(II)2CYS6 TRANSCRIPTION FACTOR (EUROFUNG)"/>
    <property type="match status" value="1"/>
</dbReference>
<protein>
    <recommendedName>
        <fullName evidence="4">Xylanolytic transcriptional activator regulatory domain-containing protein</fullName>
    </recommendedName>
</protein>
<gene>
    <name evidence="5" type="ORF">AB675_9956</name>
</gene>
<dbReference type="GO" id="GO:0006351">
    <property type="term" value="P:DNA-templated transcription"/>
    <property type="evidence" value="ECO:0007669"/>
    <property type="project" value="InterPro"/>
</dbReference>
<accession>A0A0N0NI50</accession>
<proteinExistence type="predicted"/>
<feature type="compositionally biased region" description="Polar residues" evidence="3">
    <location>
        <begin position="18"/>
        <end position="27"/>
    </location>
</feature>
<dbReference type="AlphaFoldDB" id="A0A0N0NI50"/>
<comment type="caution">
    <text evidence="5">The sequence shown here is derived from an EMBL/GenBank/DDBJ whole genome shotgun (WGS) entry which is preliminary data.</text>
</comment>
<keyword evidence="6" id="KW-1185">Reference proteome</keyword>
<reference evidence="5 6" key="1">
    <citation type="submission" date="2015-06" db="EMBL/GenBank/DDBJ databases">
        <title>Draft genome of the ant-associated black yeast Phialophora attae CBS 131958.</title>
        <authorList>
            <person name="Moreno L.F."/>
            <person name="Stielow B.J."/>
            <person name="de Hoog S."/>
            <person name="Vicente V.A."/>
            <person name="Weiss V.A."/>
            <person name="de Vries M."/>
            <person name="Cruz L.M."/>
            <person name="Souza E.M."/>
        </authorList>
    </citation>
    <scope>NUCLEOTIDE SEQUENCE [LARGE SCALE GENOMIC DNA]</scope>
    <source>
        <strain evidence="5 6">CBS 131958</strain>
    </source>
</reference>
<feature type="region of interest" description="Disordered" evidence="3">
    <location>
        <begin position="1"/>
        <end position="52"/>
    </location>
</feature>
<dbReference type="VEuPathDB" id="FungiDB:AB675_9956"/>
<feature type="domain" description="Xylanolytic transcriptional activator regulatory" evidence="4">
    <location>
        <begin position="256"/>
        <end position="347"/>
    </location>
</feature>
<evidence type="ECO:0000259" key="4">
    <source>
        <dbReference type="Pfam" id="PF04082"/>
    </source>
</evidence>
<evidence type="ECO:0000256" key="3">
    <source>
        <dbReference type="SAM" id="MobiDB-lite"/>
    </source>
</evidence>
<dbReference type="InterPro" id="IPR007219">
    <property type="entry name" value="XnlR_reg_dom"/>
</dbReference>
<dbReference type="Proteomes" id="UP000038010">
    <property type="component" value="Unassembled WGS sequence"/>
</dbReference>
<dbReference type="Pfam" id="PF04082">
    <property type="entry name" value="Fungal_trans"/>
    <property type="match status" value="1"/>
</dbReference>
<evidence type="ECO:0000313" key="5">
    <source>
        <dbReference type="EMBL" id="KPI35318.1"/>
    </source>
</evidence>
<dbReference type="GeneID" id="28742414"/>
<dbReference type="GO" id="GO:0003677">
    <property type="term" value="F:DNA binding"/>
    <property type="evidence" value="ECO:0007669"/>
    <property type="project" value="InterPro"/>
</dbReference>
<organism evidence="5 6">
    <name type="scientific">Cyphellophora attinorum</name>
    <dbReference type="NCBI Taxonomy" id="1664694"/>
    <lineage>
        <taxon>Eukaryota</taxon>
        <taxon>Fungi</taxon>
        <taxon>Dikarya</taxon>
        <taxon>Ascomycota</taxon>
        <taxon>Pezizomycotina</taxon>
        <taxon>Eurotiomycetes</taxon>
        <taxon>Chaetothyriomycetidae</taxon>
        <taxon>Chaetothyriales</taxon>
        <taxon>Cyphellophoraceae</taxon>
        <taxon>Cyphellophora</taxon>
    </lineage>
</organism>
<keyword evidence="2" id="KW-0539">Nucleus</keyword>
<name>A0A0N0NI50_9EURO</name>
<dbReference type="OrthoDB" id="4898680at2759"/>
<dbReference type="GO" id="GO:0005634">
    <property type="term" value="C:nucleus"/>
    <property type="evidence" value="ECO:0007669"/>
    <property type="project" value="UniProtKB-SubCell"/>
</dbReference>
<sequence>MRSPHASDASEKAFRSRASINLTSSAQRPVEKETASDPQNASSPAAGPKDDGFLGPTAFNAVFSDNKDYIPLGHVAESFASGGIRRHNQITAQWQSPPCGDNGTTSNVMDLLLKRQHLDKFIDVLRHGKDCCSMMVPWLDDIQASIKAMLNTYDITANQARENLSETLDRNTKCPISLPTDVRMRDLISFYELRWELIGLYFTACGLGLMGLSAATDALEFVGSTESAKQQLFRTLNRSRFWLCLDNCIFASQVLGDSDYSVWRKLGDISTMVFAQGLHEDSKPAPFWLKEMRRRGLAYAYGSDKVLSTFVGRPPRISKRYCKINIPLDLESAELALEGEDLTQVLSQLDNAGWNTTRPTSTRSSSGPMYVAAALIREEVLELCLGIPQDDLEDRARSLIKRSRALYASYPKRLQYDPSQAVHDPPSFTAVHSYLDHIYNEFMLQRLLVRRVHDPNEVVLLAHQIIEAIIAQRNARDEVDSGMSIAWSVVLYGIPAAGVLALELLQLNVKAVSHAKIKQNLCVFISYLKWVHIPGEGNYALAMRAWEILEHIVDKILSTETMQQSQSRVAASEPLDVDHIGIMDEFGVLDFSWLDQSHFDQTLWDGLNAMV</sequence>
<dbReference type="GO" id="GO:0008270">
    <property type="term" value="F:zinc ion binding"/>
    <property type="evidence" value="ECO:0007669"/>
    <property type="project" value="InterPro"/>
</dbReference>
<dbReference type="EMBL" id="LFJN01000041">
    <property type="protein sequence ID" value="KPI35318.1"/>
    <property type="molecule type" value="Genomic_DNA"/>
</dbReference>
<evidence type="ECO:0000313" key="6">
    <source>
        <dbReference type="Proteomes" id="UP000038010"/>
    </source>
</evidence>
<dbReference type="InterPro" id="IPR050613">
    <property type="entry name" value="Sec_Metabolite_Reg"/>
</dbReference>
<dbReference type="RefSeq" id="XP_017995281.1">
    <property type="nucleotide sequence ID" value="XM_018150534.1"/>
</dbReference>
<evidence type="ECO:0000256" key="2">
    <source>
        <dbReference type="ARBA" id="ARBA00023242"/>
    </source>
</evidence>
<dbReference type="CDD" id="cd12148">
    <property type="entry name" value="fungal_TF_MHR"/>
    <property type="match status" value="1"/>
</dbReference>